<accession>A0AAD8HF75</accession>
<evidence type="ECO:0000259" key="1">
    <source>
        <dbReference type="Pfam" id="PF12776"/>
    </source>
</evidence>
<evidence type="ECO:0000313" key="3">
    <source>
        <dbReference type="Proteomes" id="UP001237642"/>
    </source>
</evidence>
<evidence type="ECO:0000313" key="2">
    <source>
        <dbReference type="EMBL" id="KAK1366292.1"/>
    </source>
</evidence>
<dbReference type="PANTHER" id="PTHR31704">
    <property type="entry name" value="MYB/SANT-LIKE DNA-BINDING DOMAIN PROTEIN-RELATED"/>
    <property type="match status" value="1"/>
</dbReference>
<keyword evidence="3" id="KW-1185">Reference proteome</keyword>
<sequence length="148" mass="17279">MRSRTTAAKWDDQICSLCLTGRDCTIKQLKNHWDIMKTDWKLFTKLKCGYTKLEWDEFTKTIDASDLWWDEHIQENPKLKKLKKLKGKELLKNWFSYVTLFSDTSVTGGRARDQHSSVGSDSMCDEILCSTLYKESTKESCGDNYEDL</sequence>
<dbReference type="PANTHER" id="PTHR31704:SF37">
    <property type="entry name" value="HEAT SHOCK PROTEIN"/>
    <property type="match status" value="1"/>
</dbReference>
<dbReference type="Pfam" id="PF12776">
    <property type="entry name" value="Myb_DNA-bind_3"/>
    <property type="match status" value="1"/>
</dbReference>
<dbReference type="EMBL" id="JAUIZM010000009">
    <property type="protein sequence ID" value="KAK1366292.1"/>
    <property type="molecule type" value="Genomic_DNA"/>
</dbReference>
<protein>
    <recommendedName>
        <fullName evidence="1">Myb/SANT-like domain-containing protein</fullName>
    </recommendedName>
</protein>
<feature type="domain" description="Myb/SANT-like" evidence="1">
    <location>
        <begin position="10"/>
        <end position="72"/>
    </location>
</feature>
<organism evidence="2 3">
    <name type="scientific">Heracleum sosnowskyi</name>
    <dbReference type="NCBI Taxonomy" id="360622"/>
    <lineage>
        <taxon>Eukaryota</taxon>
        <taxon>Viridiplantae</taxon>
        <taxon>Streptophyta</taxon>
        <taxon>Embryophyta</taxon>
        <taxon>Tracheophyta</taxon>
        <taxon>Spermatophyta</taxon>
        <taxon>Magnoliopsida</taxon>
        <taxon>eudicotyledons</taxon>
        <taxon>Gunneridae</taxon>
        <taxon>Pentapetalae</taxon>
        <taxon>asterids</taxon>
        <taxon>campanulids</taxon>
        <taxon>Apiales</taxon>
        <taxon>Apiaceae</taxon>
        <taxon>Apioideae</taxon>
        <taxon>apioid superclade</taxon>
        <taxon>Tordylieae</taxon>
        <taxon>Tordyliinae</taxon>
        <taxon>Heracleum</taxon>
    </lineage>
</organism>
<reference evidence="2" key="2">
    <citation type="submission" date="2023-05" db="EMBL/GenBank/DDBJ databases">
        <authorList>
            <person name="Schelkunov M.I."/>
        </authorList>
    </citation>
    <scope>NUCLEOTIDE SEQUENCE</scope>
    <source>
        <strain evidence="2">Hsosn_3</strain>
        <tissue evidence="2">Leaf</tissue>
    </source>
</reference>
<reference evidence="2" key="1">
    <citation type="submission" date="2023-02" db="EMBL/GenBank/DDBJ databases">
        <title>Genome of toxic invasive species Heracleum sosnowskyi carries increased number of genes despite the absence of recent whole-genome duplications.</title>
        <authorList>
            <person name="Schelkunov M."/>
            <person name="Shtratnikova V."/>
            <person name="Makarenko M."/>
            <person name="Klepikova A."/>
            <person name="Omelchenko D."/>
            <person name="Novikova G."/>
            <person name="Obukhova E."/>
            <person name="Bogdanov V."/>
            <person name="Penin A."/>
            <person name="Logacheva M."/>
        </authorList>
    </citation>
    <scope>NUCLEOTIDE SEQUENCE</scope>
    <source>
        <strain evidence="2">Hsosn_3</strain>
        <tissue evidence="2">Leaf</tissue>
    </source>
</reference>
<proteinExistence type="predicted"/>
<dbReference type="InterPro" id="IPR024752">
    <property type="entry name" value="Myb/SANT-like_dom"/>
</dbReference>
<comment type="caution">
    <text evidence="2">The sequence shown here is derived from an EMBL/GenBank/DDBJ whole genome shotgun (WGS) entry which is preliminary data.</text>
</comment>
<dbReference type="Proteomes" id="UP001237642">
    <property type="component" value="Unassembled WGS sequence"/>
</dbReference>
<dbReference type="AlphaFoldDB" id="A0AAD8HF75"/>
<name>A0AAD8HF75_9APIA</name>
<gene>
    <name evidence="2" type="ORF">POM88_041853</name>
</gene>